<evidence type="ECO:0000256" key="6">
    <source>
        <dbReference type="ARBA" id="ARBA00022777"/>
    </source>
</evidence>
<evidence type="ECO:0000256" key="7">
    <source>
        <dbReference type="ARBA" id="ARBA00022840"/>
    </source>
</evidence>
<accession>A0A6J4GYS6</accession>
<dbReference type="CDD" id="cd16917">
    <property type="entry name" value="HATPase_UhpB-NarQ-NarX-like"/>
    <property type="match status" value="1"/>
</dbReference>
<dbReference type="AlphaFoldDB" id="A0A6J4GYS6"/>
<protein>
    <recommendedName>
        <fullName evidence="2">histidine kinase</fullName>
        <ecNumber evidence="2">2.7.13.3</ecNumber>
    </recommendedName>
</protein>
<keyword evidence="6" id="KW-0418">Kinase</keyword>
<keyword evidence="5" id="KW-0547">Nucleotide-binding</keyword>
<feature type="coiled-coil region" evidence="9">
    <location>
        <begin position="332"/>
        <end position="359"/>
    </location>
</feature>
<dbReference type="InterPro" id="IPR011712">
    <property type="entry name" value="Sig_transdc_His_kin_sub3_dim/P"/>
</dbReference>
<keyword evidence="7" id="KW-0067">ATP-binding</keyword>
<dbReference type="Gene3D" id="3.30.565.10">
    <property type="entry name" value="Histidine kinase-like ATPase, C-terminal domain"/>
    <property type="match status" value="1"/>
</dbReference>
<keyword evidence="9" id="KW-0175">Coiled coil</keyword>
<dbReference type="Pfam" id="PF07730">
    <property type="entry name" value="HisKA_3"/>
    <property type="match status" value="1"/>
</dbReference>
<dbReference type="Pfam" id="PF01590">
    <property type="entry name" value="GAF"/>
    <property type="match status" value="1"/>
</dbReference>
<evidence type="ECO:0000313" key="12">
    <source>
        <dbReference type="EMBL" id="CAA9209551.1"/>
    </source>
</evidence>
<evidence type="ECO:0000256" key="3">
    <source>
        <dbReference type="ARBA" id="ARBA00022553"/>
    </source>
</evidence>
<proteinExistence type="predicted"/>
<evidence type="ECO:0000256" key="10">
    <source>
        <dbReference type="SAM" id="MobiDB-lite"/>
    </source>
</evidence>
<dbReference type="PANTHER" id="PTHR24421:SF10">
    <property type="entry name" value="NITRATE_NITRITE SENSOR PROTEIN NARQ"/>
    <property type="match status" value="1"/>
</dbReference>
<dbReference type="GO" id="GO:0046983">
    <property type="term" value="F:protein dimerization activity"/>
    <property type="evidence" value="ECO:0007669"/>
    <property type="project" value="InterPro"/>
</dbReference>
<dbReference type="PROSITE" id="PS50109">
    <property type="entry name" value="HIS_KIN"/>
    <property type="match status" value="1"/>
</dbReference>
<dbReference type="InterPro" id="IPR005467">
    <property type="entry name" value="His_kinase_dom"/>
</dbReference>
<evidence type="ECO:0000256" key="1">
    <source>
        <dbReference type="ARBA" id="ARBA00000085"/>
    </source>
</evidence>
<dbReference type="SMART" id="SM00387">
    <property type="entry name" value="HATPase_c"/>
    <property type="match status" value="1"/>
</dbReference>
<dbReference type="EMBL" id="CADCTC010000001">
    <property type="protein sequence ID" value="CAA9209551.1"/>
    <property type="molecule type" value="Genomic_DNA"/>
</dbReference>
<reference evidence="12" key="1">
    <citation type="submission" date="2020-02" db="EMBL/GenBank/DDBJ databases">
        <authorList>
            <person name="Meier V. D."/>
        </authorList>
    </citation>
    <scope>NUCLEOTIDE SEQUENCE</scope>
    <source>
        <strain evidence="12">AVDCRST_MAG77</strain>
    </source>
</reference>
<feature type="compositionally biased region" description="Low complexity" evidence="10">
    <location>
        <begin position="602"/>
        <end position="637"/>
    </location>
</feature>
<dbReference type="Gene3D" id="1.20.5.1930">
    <property type="match status" value="1"/>
</dbReference>
<evidence type="ECO:0000256" key="4">
    <source>
        <dbReference type="ARBA" id="ARBA00022679"/>
    </source>
</evidence>
<organism evidence="12">
    <name type="scientific">uncultured Chloroflexota bacterium</name>
    <dbReference type="NCBI Taxonomy" id="166587"/>
    <lineage>
        <taxon>Bacteria</taxon>
        <taxon>Bacillati</taxon>
        <taxon>Chloroflexota</taxon>
        <taxon>environmental samples</taxon>
    </lineage>
</organism>
<dbReference type="PANTHER" id="PTHR24421">
    <property type="entry name" value="NITRATE/NITRITE SENSOR PROTEIN NARX-RELATED"/>
    <property type="match status" value="1"/>
</dbReference>
<dbReference type="InterPro" id="IPR003018">
    <property type="entry name" value="GAF"/>
</dbReference>
<dbReference type="InterPro" id="IPR050482">
    <property type="entry name" value="Sensor_HK_TwoCompSys"/>
</dbReference>
<evidence type="ECO:0000256" key="8">
    <source>
        <dbReference type="ARBA" id="ARBA00023012"/>
    </source>
</evidence>
<dbReference type="InterPro" id="IPR036890">
    <property type="entry name" value="HATPase_C_sf"/>
</dbReference>
<dbReference type="EC" id="2.7.13.3" evidence="2"/>
<dbReference type="SUPFAM" id="SSF55781">
    <property type="entry name" value="GAF domain-like"/>
    <property type="match status" value="2"/>
</dbReference>
<dbReference type="GO" id="GO:0000155">
    <property type="term" value="F:phosphorelay sensor kinase activity"/>
    <property type="evidence" value="ECO:0007669"/>
    <property type="project" value="InterPro"/>
</dbReference>
<dbReference type="Gene3D" id="3.30.450.40">
    <property type="match status" value="2"/>
</dbReference>
<evidence type="ECO:0000259" key="11">
    <source>
        <dbReference type="PROSITE" id="PS50109"/>
    </source>
</evidence>
<dbReference type="SMART" id="SM00065">
    <property type="entry name" value="GAF"/>
    <property type="match status" value="2"/>
</dbReference>
<sequence>MSATRRGRTLFHPFRAARGDAERLRALLAAQTALAGERELEELLRTALDHALAFSGLKVGLGLVQTPAGDRLVVRATLGDPLSGGIDRLPVGSVVRSQLMGLYEQATAERRVLQHPVPLGDAPPVCTSGYPGAYLMVPLTTARHRPLGALFLAAAEYQQPLAPEDVDVLQAIGGTITPAVENAQLHEQLERSLDELLTLYGAGQAISSSLEIREVLDGILEMGRRLTHADCCLITGMGDAGESVVLAETGGAADWLSYRVTQGARLTISAVLRDGALRPLGIPPVTGWCIGLKVRQKVIGTLEVYSRGAAPRYDESHLLNGLATQAAIAIENAKLYQQVREKERHLQDLVERMIQAQEEEQRRVAYDIHDGLAQLMVSAHQHLQTFGMLHQRQDQRADGALAKGLFMMQKSIEEVRKVIAGLRPAELDDLGLVPALQLHIQSMRDDLGWQVDLVEDTGKERMPATVEVTAYRIIQEALTNARRHGDARRARVELRRDGSTLHIEVQDWGSGFDVATVDGRVTGNGEAGRHVGLHGMRERANLLGGTFQIESAVGTGTIVRVSLPIPEGADPATPFPFNFNGDGESRALPGHAGINGGGEPESVASGGAVVTASGAFSGWPAPDGQPGAVPVPGPQGDSDPFDGADAQREDNENDQHGQ</sequence>
<dbReference type="GO" id="GO:0016020">
    <property type="term" value="C:membrane"/>
    <property type="evidence" value="ECO:0007669"/>
    <property type="project" value="InterPro"/>
</dbReference>
<dbReference type="InterPro" id="IPR003594">
    <property type="entry name" value="HATPase_dom"/>
</dbReference>
<dbReference type="Pfam" id="PF02518">
    <property type="entry name" value="HATPase_c"/>
    <property type="match status" value="1"/>
</dbReference>
<evidence type="ECO:0000256" key="5">
    <source>
        <dbReference type="ARBA" id="ARBA00022741"/>
    </source>
</evidence>
<dbReference type="InterPro" id="IPR029016">
    <property type="entry name" value="GAF-like_dom_sf"/>
</dbReference>
<gene>
    <name evidence="12" type="ORF">AVDCRST_MAG77-1952</name>
</gene>
<dbReference type="GO" id="GO:0005524">
    <property type="term" value="F:ATP binding"/>
    <property type="evidence" value="ECO:0007669"/>
    <property type="project" value="UniProtKB-KW"/>
</dbReference>
<feature type="domain" description="Histidine kinase" evidence="11">
    <location>
        <begin position="472"/>
        <end position="567"/>
    </location>
</feature>
<keyword evidence="3" id="KW-0597">Phosphoprotein</keyword>
<keyword evidence="8" id="KW-0902">Two-component regulatory system</keyword>
<evidence type="ECO:0000256" key="2">
    <source>
        <dbReference type="ARBA" id="ARBA00012438"/>
    </source>
</evidence>
<evidence type="ECO:0000256" key="9">
    <source>
        <dbReference type="SAM" id="Coils"/>
    </source>
</evidence>
<dbReference type="Pfam" id="PF13185">
    <property type="entry name" value="GAF_2"/>
    <property type="match status" value="1"/>
</dbReference>
<feature type="compositionally biased region" description="Basic and acidic residues" evidence="10">
    <location>
        <begin position="645"/>
        <end position="658"/>
    </location>
</feature>
<comment type="catalytic activity">
    <reaction evidence="1">
        <text>ATP + protein L-histidine = ADP + protein N-phospho-L-histidine.</text>
        <dbReference type="EC" id="2.7.13.3"/>
    </reaction>
</comment>
<name>A0A6J4GYS6_9CHLR</name>
<keyword evidence="4" id="KW-0808">Transferase</keyword>
<feature type="region of interest" description="Disordered" evidence="10">
    <location>
        <begin position="579"/>
        <end position="658"/>
    </location>
</feature>
<dbReference type="SUPFAM" id="SSF55874">
    <property type="entry name" value="ATPase domain of HSP90 chaperone/DNA topoisomerase II/histidine kinase"/>
    <property type="match status" value="1"/>
</dbReference>